<feature type="compositionally biased region" description="Polar residues" evidence="2">
    <location>
        <begin position="281"/>
        <end position="293"/>
    </location>
</feature>
<feature type="coiled-coil region" evidence="1">
    <location>
        <begin position="316"/>
        <end position="343"/>
    </location>
</feature>
<evidence type="ECO:0000256" key="2">
    <source>
        <dbReference type="SAM" id="MobiDB-lite"/>
    </source>
</evidence>
<feature type="region of interest" description="Disordered" evidence="2">
    <location>
        <begin position="394"/>
        <end position="415"/>
    </location>
</feature>
<protein>
    <submittedName>
        <fullName evidence="3">Uncharacterized protein</fullName>
    </submittedName>
</protein>
<reference evidence="3" key="2">
    <citation type="submission" date="2023-05" db="EMBL/GenBank/DDBJ databases">
        <authorList>
            <person name="Li W."/>
        </authorList>
    </citation>
    <scope>NUCLEOTIDE SEQUENCE</scope>
    <source>
        <strain evidence="3">RcPhV-1084-3</strain>
    </source>
</reference>
<evidence type="ECO:0000256" key="1">
    <source>
        <dbReference type="SAM" id="Coils"/>
    </source>
</evidence>
<dbReference type="EMBL" id="OQ999705">
    <property type="protein sequence ID" value="WMI40112.1"/>
    <property type="molecule type" value="Viral_cRNA"/>
</dbReference>
<reference evidence="3" key="1">
    <citation type="journal article" date="2023" name="Microbiol. Spectr.">
        <title>Extreme Diversity of Mycoviruses Present in Single Strains of Rhizoctonia cerealis, the Pathogen of Wheat Sharp Eyespot.</title>
        <authorList>
            <person name="Li W."/>
            <person name="Sun H."/>
            <person name="Cao S."/>
            <person name="Zhang A."/>
            <person name="Zhang H."/>
            <person name="Shu Y."/>
            <person name="Chen H."/>
        </authorList>
    </citation>
    <scope>NUCLEOTIDE SEQUENCE</scope>
    <source>
        <strain evidence="3">RcPhV-1084-3</strain>
    </source>
</reference>
<sequence>MPVTLSLAPTRRCPSTPAAMLQVRTWQSLRVSARTCVSSCQSARRLPEEPNECKHLSVCNFRKTRARSTTIMSQHNSFVDESILQELAIPLPSEDVGTRPEPEADDPDDRYADHNSEVCAAVAKSQRATKEFSHEEIAPDPEAGRLYQMLMQSKPQPADITPNLASDPELIGDPEIVRSWAQRVGGERPSSESPIPHYEEDDAGEVSGNGNDEKDGPEPKITILTGPSPWKPSTVAPRPVSSRLGIRDKQTVPTSHSIGHFNLGAQAQSADPSMGRRRTPLASSVSSGLGQQTDRGHKGKGPEIAPIDSVSQVVAMNDMRELVKSLQEQVKSLASIVESSQKQVEELLKSNKALVASVNKQMEGFNRRLDTLSGGMPSRPSRAPLVQAVTTSVSSSPATISQPSGSVLARRAREG</sequence>
<evidence type="ECO:0000313" key="3">
    <source>
        <dbReference type="EMBL" id="WMI40112.1"/>
    </source>
</evidence>
<keyword evidence="1" id="KW-0175">Coiled coil</keyword>
<feature type="region of interest" description="Disordered" evidence="2">
    <location>
        <begin position="182"/>
        <end position="306"/>
    </location>
</feature>
<accession>A0AA51BST6</accession>
<proteinExistence type="predicted"/>
<feature type="compositionally biased region" description="Low complexity" evidence="2">
    <location>
        <begin position="394"/>
        <end position="406"/>
    </location>
</feature>
<feature type="region of interest" description="Disordered" evidence="2">
    <location>
        <begin position="91"/>
        <end position="112"/>
    </location>
</feature>
<organism evidence="3">
    <name type="scientific">Rhizoctonia cerealis phyllomonavirus</name>
    <dbReference type="NCBI Taxonomy" id="3068671"/>
    <lineage>
        <taxon>Viruses</taxon>
        <taxon>Riboviria</taxon>
        <taxon>Orthornavirae</taxon>
        <taxon>Negarnaviricota</taxon>
        <taxon>Haploviricotina</taxon>
        <taxon>Monjiviricetes</taxon>
        <taxon>Mononegavirales</taxon>
        <taxon>Mymonaviridae</taxon>
        <taxon>Phyllomonavirus</taxon>
    </lineage>
</organism>
<name>A0AA51BST6_9MONO</name>